<dbReference type="AlphaFoldDB" id="A0A2S5TE51"/>
<dbReference type="PANTHER" id="PTHR37482:SF1">
    <property type="entry name" value="OUTER MEMBRANE PROTEIN ASSEMBLY FACTOR BAME"/>
    <property type="match status" value="1"/>
</dbReference>
<dbReference type="GO" id="GO:1990063">
    <property type="term" value="C:Bam protein complex"/>
    <property type="evidence" value="ECO:0007669"/>
    <property type="project" value="TreeGrafter"/>
</dbReference>
<dbReference type="GO" id="GO:0030674">
    <property type="term" value="F:protein-macromolecule adaptor activity"/>
    <property type="evidence" value="ECO:0007669"/>
    <property type="project" value="TreeGrafter"/>
</dbReference>
<comment type="similarity">
    <text evidence="4">Belongs to the BamE family.</text>
</comment>
<evidence type="ECO:0000259" key="6">
    <source>
        <dbReference type="Pfam" id="PF04355"/>
    </source>
</evidence>
<name>A0A2S5TE51_9GAMM</name>
<accession>A0A2S5TE51</accession>
<comment type="subunit">
    <text evidence="4">Part of the Bam complex.</text>
</comment>
<dbReference type="PANTHER" id="PTHR37482">
    <property type="entry name" value="OUTER MEMBRANE PROTEIN ASSEMBLY FACTOR BAME"/>
    <property type="match status" value="1"/>
</dbReference>
<organism evidence="7 8">
    <name type="scientific">Solimonas fluminis</name>
    <dbReference type="NCBI Taxonomy" id="2086571"/>
    <lineage>
        <taxon>Bacteria</taxon>
        <taxon>Pseudomonadati</taxon>
        <taxon>Pseudomonadota</taxon>
        <taxon>Gammaproteobacteria</taxon>
        <taxon>Nevskiales</taxon>
        <taxon>Nevskiaceae</taxon>
        <taxon>Solimonas</taxon>
    </lineage>
</organism>
<dbReference type="RefSeq" id="WP_104231167.1">
    <property type="nucleotide sequence ID" value="NZ_PSNW01000008.1"/>
</dbReference>
<sequence>MRVILLVLTALALSACQIVYKLPTRQGNVIEQKQLDQLQVGMSREQVRFLMGTPVAASPFEDRRWDYVGYYKSPRGKVSSRVVSIWFESDKVARMDGVKTPDGDKALENPDVKTVLREDKKAQAEDTRIESEQGKESGVILTPDRSAP</sequence>
<dbReference type="InterPro" id="IPR007450">
    <property type="entry name" value="BamE_dom"/>
</dbReference>
<dbReference type="GO" id="GO:0051205">
    <property type="term" value="P:protein insertion into membrane"/>
    <property type="evidence" value="ECO:0007669"/>
    <property type="project" value="UniProtKB-UniRule"/>
</dbReference>
<comment type="subcellular location">
    <subcellularLocation>
        <location evidence="4">Cell outer membrane</location>
        <topology evidence="4">Lipid-anchor</topology>
    </subcellularLocation>
</comment>
<dbReference type="InterPro" id="IPR037873">
    <property type="entry name" value="BamE-like"/>
</dbReference>
<keyword evidence="2 4" id="KW-0472">Membrane</keyword>
<feature type="domain" description="Outer membrane protein assembly factor BamE" evidence="6">
    <location>
        <begin position="27"/>
        <end position="94"/>
    </location>
</feature>
<proteinExistence type="inferred from homology"/>
<dbReference type="GO" id="GO:0043165">
    <property type="term" value="P:Gram-negative-bacterium-type cell outer membrane assembly"/>
    <property type="evidence" value="ECO:0007669"/>
    <property type="project" value="UniProtKB-UniRule"/>
</dbReference>
<evidence type="ECO:0000256" key="2">
    <source>
        <dbReference type="ARBA" id="ARBA00023136"/>
    </source>
</evidence>
<dbReference type="PROSITE" id="PS51257">
    <property type="entry name" value="PROKAR_LIPOPROTEIN"/>
    <property type="match status" value="1"/>
</dbReference>
<evidence type="ECO:0000256" key="1">
    <source>
        <dbReference type="ARBA" id="ARBA00022729"/>
    </source>
</evidence>
<evidence type="ECO:0000313" key="7">
    <source>
        <dbReference type="EMBL" id="PPE73128.1"/>
    </source>
</evidence>
<reference evidence="7 8" key="1">
    <citation type="submission" date="2018-02" db="EMBL/GenBank/DDBJ databases">
        <title>Genome sequencing of Solimonas sp. HR-BB.</title>
        <authorList>
            <person name="Lee Y."/>
            <person name="Jeon C.O."/>
        </authorList>
    </citation>
    <scope>NUCLEOTIDE SEQUENCE [LARGE SCALE GENOMIC DNA]</scope>
    <source>
        <strain evidence="7 8">HR-BB</strain>
    </source>
</reference>
<dbReference type="Gene3D" id="3.30.1450.10">
    <property type="match status" value="1"/>
</dbReference>
<dbReference type="Proteomes" id="UP000238220">
    <property type="component" value="Unassembled WGS sequence"/>
</dbReference>
<comment type="caution">
    <text evidence="7">The sequence shown here is derived from an EMBL/GenBank/DDBJ whole genome shotgun (WGS) entry which is preliminary data.</text>
</comment>
<comment type="function">
    <text evidence="4">Part of the outer membrane protein assembly complex, which is involved in assembly and insertion of beta-barrel proteins into the outer membrane.</text>
</comment>
<dbReference type="InterPro" id="IPR026592">
    <property type="entry name" value="BamE"/>
</dbReference>
<keyword evidence="4" id="KW-0449">Lipoprotein</keyword>
<feature type="compositionally biased region" description="Basic and acidic residues" evidence="5">
    <location>
        <begin position="97"/>
        <end position="135"/>
    </location>
</feature>
<dbReference type="OrthoDB" id="9808250at2"/>
<dbReference type="EMBL" id="PSNW01000008">
    <property type="protein sequence ID" value="PPE73128.1"/>
    <property type="molecule type" value="Genomic_DNA"/>
</dbReference>
<keyword evidence="3 4" id="KW-0998">Cell outer membrane</keyword>
<evidence type="ECO:0000256" key="5">
    <source>
        <dbReference type="SAM" id="MobiDB-lite"/>
    </source>
</evidence>
<evidence type="ECO:0000313" key="8">
    <source>
        <dbReference type="Proteomes" id="UP000238220"/>
    </source>
</evidence>
<keyword evidence="8" id="KW-1185">Reference proteome</keyword>
<dbReference type="Pfam" id="PF04355">
    <property type="entry name" value="BamE"/>
    <property type="match status" value="1"/>
</dbReference>
<protein>
    <recommendedName>
        <fullName evidence="4">Outer membrane protein assembly factor BamE</fullName>
    </recommendedName>
</protein>
<feature type="region of interest" description="Disordered" evidence="5">
    <location>
        <begin position="97"/>
        <end position="148"/>
    </location>
</feature>
<evidence type="ECO:0000256" key="4">
    <source>
        <dbReference type="HAMAP-Rule" id="MF_00925"/>
    </source>
</evidence>
<keyword evidence="1 4" id="KW-0732">Signal</keyword>
<dbReference type="HAMAP" id="MF_00925">
    <property type="entry name" value="OM_assembly_BamE"/>
    <property type="match status" value="1"/>
</dbReference>
<evidence type="ECO:0000256" key="3">
    <source>
        <dbReference type="ARBA" id="ARBA00023237"/>
    </source>
</evidence>
<keyword evidence="4" id="KW-0564">Palmitate</keyword>
<gene>
    <name evidence="4" type="primary">bamE</name>
    <name evidence="7" type="ORF">C3942_15010</name>
</gene>